<dbReference type="InterPro" id="IPR013249">
    <property type="entry name" value="RNA_pol_sigma70_r4_t2"/>
</dbReference>
<name>A0A1W6ZKX0_9HYPH</name>
<dbReference type="InterPro" id="IPR013324">
    <property type="entry name" value="RNA_pol_sigma_r3/r4-like"/>
</dbReference>
<dbReference type="GO" id="GO:0016987">
    <property type="term" value="F:sigma factor activity"/>
    <property type="evidence" value="ECO:0007669"/>
    <property type="project" value="InterPro"/>
</dbReference>
<feature type="domain" description="RNA polymerase sigma factor 70 region 4 type 2" evidence="1">
    <location>
        <begin position="2"/>
        <end position="31"/>
    </location>
</feature>
<gene>
    <name evidence="2" type="ORF">CAK95_02425</name>
</gene>
<dbReference type="InterPro" id="IPR036388">
    <property type="entry name" value="WH-like_DNA-bd_sf"/>
</dbReference>
<reference evidence="2 3" key="1">
    <citation type="submission" date="2017-05" db="EMBL/GenBank/DDBJ databases">
        <title>Full genome sequence of Pseudorhodoplanes sinuspersici.</title>
        <authorList>
            <person name="Dastgheib S.M.M."/>
            <person name="Shavandi M."/>
            <person name="Tirandaz H."/>
        </authorList>
    </citation>
    <scope>NUCLEOTIDE SEQUENCE [LARGE SCALE GENOMIC DNA]</scope>
    <source>
        <strain evidence="2 3">RIPI110</strain>
    </source>
</reference>
<evidence type="ECO:0000259" key="1">
    <source>
        <dbReference type="Pfam" id="PF08281"/>
    </source>
</evidence>
<dbReference type="GO" id="GO:0006352">
    <property type="term" value="P:DNA-templated transcription initiation"/>
    <property type="evidence" value="ECO:0007669"/>
    <property type="project" value="InterPro"/>
</dbReference>
<organism evidence="2 3">
    <name type="scientific">Pseudorhodoplanes sinuspersici</name>
    <dbReference type="NCBI Taxonomy" id="1235591"/>
    <lineage>
        <taxon>Bacteria</taxon>
        <taxon>Pseudomonadati</taxon>
        <taxon>Pseudomonadota</taxon>
        <taxon>Alphaproteobacteria</taxon>
        <taxon>Hyphomicrobiales</taxon>
        <taxon>Pseudorhodoplanes</taxon>
    </lineage>
</organism>
<dbReference type="RefSeq" id="WP_086086376.1">
    <property type="nucleotide sequence ID" value="NZ_CP021112.1"/>
</dbReference>
<dbReference type="KEGG" id="psin:CAK95_02425"/>
<protein>
    <recommendedName>
        <fullName evidence="1">RNA polymerase sigma factor 70 region 4 type 2 domain-containing protein</fullName>
    </recommendedName>
</protein>
<proteinExistence type="predicted"/>
<sequence length="39" mass="4074">MHGLSVSETAARLGMSESAVKVNVHRGIKSLLRLVGGDP</sequence>
<dbReference type="Gene3D" id="1.10.10.10">
    <property type="entry name" value="Winged helix-like DNA-binding domain superfamily/Winged helix DNA-binding domain"/>
    <property type="match status" value="1"/>
</dbReference>
<dbReference type="GO" id="GO:0003677">
    <property type="term" value="F:DNA binding"/>
    <property type="evidence" value="ECO:0007669"/>
    <property type="project" value="InterPro"/>
</dbReference>
<dbReference type="Pfam" id="PF08281">
    <property type="entry name" value="Sigma70_r4_2"/>
    <property type="match status" value="1"/>
</dbReference>
<evidence type="ECO:0000313" key="3">
    <source>
        <dbReference type="Proteomes" id="UP000194137"/>
    </source>
</evidence>
<dbReference type="OrthoDB" id="7041663at2"/>
<evidence type="ECO:0000313" key="2">
    <source>
        <dbReference type="EMBL" id="ARP98063.1"/>
    </source>
</evidence>
<dbReference type="Proteomes" id="UP000194137">
    <property type="component" value="Chromosome"/>
</dbReference>
<dbReference type="STRING" id="1235591.CAK95_02425"/>
<dbReference type="AlphaFoldDB" id="A0A1W6ZKX0"/>
<keyword evidence="3" id="KW-1185">Reference proteome</keyword>
<accession>A0A1W6ZKX0</accession>
<dbReference type="EMBL" id="CP021112">
    <property type="protein sequence ID" value="ARP98063.1"/>
    <property type="molecule type" value="Genomic_DNA"/>
</dbReference>
<dbReference type="SUPFAM" id="SSF88659">
    <property type="entry name" value="Sigma3 and sigma4 domains of RNA polymerase sigma factors"/>
    <property type="match status" value="1"/>
</dbReference>